<organism evidence="2 3">
    <name type="scientific">Ottowia thiooxydans</name>
    <dbReference type="NCBI Taxonomy" id="219182"/>
    <lineage>
        <taxon>Bacteria</taxon>
        <taxon>Pseudomonadati</taxon>
        <taxon>Pseudomonadota</taxon>
        <taxon>Betaproteobacteria</taxon>
        <taxon>Burkholderiales</taxon>
        <taxon>Comamonadaceae</taxon>
        <taxon>Ottowia</taxon>
    </lineage>
</organism>
<evidence type="ECO:0000256" key="1">
    <source>
        <dbReference type="SAM" id="MobiDB-lite"/>
    </source>
</evidence>
<keyword evidence="3" id="KW-1185">Reference proteome</keyword>
<feature type="compositionally biased region" description="Polar residues" evidence="1">
    <location>
        <begin position="61"/>
        <end position="71"/>
    </location>
</feature>
<feature type="region of interest" description="Disordered" evidence="1">
    <location>
        <begin position="56"/>
        <end position="75"/>
    </location>
</feature>
<gene>
    <name evidence="2" type="ORF">ABIE13_002302</name>
</gene>
<evidence type="ECO:0000313" key="2">
    <source>
        <dbReference type="EMBL" id="MET4577191.1"/>
    </source>
</evidence>
<comment type="caution">
    <text evidence="2">The sequence shown here is derived from an EMBL/GenBank/DDBJ whole genome shotgun (WGS) entry which is preliminary data.</text>
</comment>
<sequence>MAHPWPQTARQQGRHATKASGLHELSAFSIWLSPLGAPSSSLAVLHPCPPNCQAGAWRSQEIPTPSTTSKAKASEPPKLTAFAIWLPPWERQAPAWQFCAQGHPKLPSWSLALPGNTNAVQPPTPNHQRPIPQPLQPVIKTKALLHTSSLLQEGIPPSTFLAACG</sequence>
<reference evidence="2 3" key="1">
    <citation type="submission" date="2024-06" db="EMBL/GenBank/DDBJ databases">
        <title>Sorghum-associated microbial communities from plants grown in Nebraska, USA.</title>
        <authorList>
            <person name="Schachtman D."/>
        </authorList>
    </citation>
    <scope>NUCLEOTIDE SEQUENCE [LARGE SCALE GENOMIC DNA]</scope>
    <source>
        <strain evidence="2 3">2709</strain>
    </source>
</reference>
<dbReference type="EMBL" id="JBEPSH010000004">
    <property type="protein sequence ID" value="MET4577191.1"/>
    <property type="molecule type" value="Genomic_DNA"/>
</dbReference>
<evidence type="ECO:0000313" key="3">
    <source>
        <dbReference type="Proteomes" id="UP001549320"/>
    </source>
</evidence>
<protein>
    <submittedName>
        <fullName evidence="2">Uncharacterized protein</fullName>
    </submittedName>
</protein>
<proteinExistence type="predicted"/>
<name>A0ABV2Q826_9BURK</name>
<dbReference type="Proteomes" id="UP001549320">
    <property type="component" value="Unassembled WGS sequence"/>
</dbReference>
<accession>A0ABV2Q826</accession>